<protein>
    <submittedName>
        <fullName evidence="2">HAE1 family hydrophobic/amphiphilic exporter-1</fullName>
    </submittedName>
</protein>
<dbReference type="Gene3D" id="1.20.1640.10">
    <property type="entry name" value="Multidrug efflux transporter AcrB transmembrane domain"/>
    <property type="match status" value="2"/>
</dbReference>
<feature type="transmembrane region" description="Helical" evidence="1">
    <location>
        <begin position="378"/>
        <end position="395"/>
    </location>
</feature>
<feature type="transmembrane region" description="Helical" evidence="1">
    <location>
        <begin position="484"/>
        <end position="507"/>
    </location>
</feature>
<dbReference type="PRINTS" id="PR00702">
    <property type="entry name" value="ACRIFLAVINRP"/>
</dbReference>
<accession>A0A927MJX2</accession>
<feature type="transmembrane region" description="Helical" evidence="1">
    <location>
        <begin position="997"/>
        <end position="1023"/>
    </location>
</feature>
<feature type="transmembrane region" description="Helical" evidence="1">
    <location>
        <begin position="352"/>
        <end position="371"/>
    </location>
</feature>
<gene>
    <name evidence="2" type="ORF">H4683_001397</name>
</gene>
<dbReference type="Proteomes" id="UP000658225">
    <property type="component" value="Unassembled WGS sequence"/>
</dbReference>
<dbReference type="Gene3D" id="3.30.70.1440">
    <property type="entry name" value="Multidrug efflux transporter AcrB pore domain"/>
    <property type="match status" value="1"/>
</dbReference>
<dbReference type="GO" id="GO:0005886">
    <property type="term" value="C:plasma membrane"/>
    <property type="evidence" value="ECO:0007669"/>
    <property type="project" value="TreeGrafter"/>
</dbReference>
<dbReference type="AlphaFoldDB" id="A0A927MJX2"/>
<dbReference type="RefSeq" id="WP_192598104.1">
    <property type="nucleotide sequence ID" value="NZ_JADBEL010000005.1"/>
</dbReference>
<feature type="transmembrane region" description="Helical" evidence="1">
    <location>
        <begin position="966"/>
        <end position="985"/>
    </location>
</feature>
<keyword evidence="1" id="KW-1133">Transmembrane helix</keyword>
<dbReference type="Gene3D" id="3.30.2090.10">
    <property type="entry name" value="Multidrug efflux transporter AcrB TolC docking domain, DN and DC subdomains"/>
    <property type="match status" value="2"/>
</dbReference>
<dbReference type="Gene3D" id="3.30.70.1430">
    <property type="entry name" value="Multidrug efflux transporter AcrB pore domain"/>
    <property type="match status" value="2"/>
</dbReference>
<dbReference type="SUPFAM" id="SSF82866">
    <property type="entry name" value="Multidrug efflux transporter AcrB transmembrane domain"/>
    <property type="match status" value="2"/>
</dbReference>
<dbReference type="Gene3D" id="3.30.70.1320">
    <property type="entry name" value="Multidrug efflux transporter AcrB pore domain like"/>
    <property type="match status" value="1"/>
</dbReference>
<dbReference type="Pfam" id="PF00873">
    <property type="entry name" value="ACR_tran"/>
    <property type="match status" value="1"/>
</dbReference>
<feature type="transmembrane region" description="Helical" evidence="1">
    <location>
        <begin position="868"/>
        <end position="887"/>
    </location>
</feature>
<dbReference type="InterPro" id="IPR027463">
    <property type="entry name" value="AcrB_DN_DC_subdom"/>
</dbReference>
<feature type="transmembrane region" description="Helical" evidence="1">
    <location>
        <begin position="456"/>
        <end position="478"/>
    </location>
</feature>
<organism evidence="2 3">
    <name type="scientific">Sporosarcina limicola</name>
    <dbReference type="NCBI Taxonomy" id="34101"/>
    <lineage>
        <taxon>Bacteria</taxon>
        <taxon>Bacillati</taxon>
        <taxon>Bacillota</taxon>
        <taxon>Bacilli</taxon>
        <taxon>Bacillales</taxon>
        <taxon>Caryophanaceae</taxon>
        <taxon>Sporosarcina</taxon>
    </lineage>
</organism>
<evidence type="ECO:0000256" key="1">
    <source>
        <dbReference type="SAM" id="Phobius"/>
    </source>
</evidence>
<reference evidence="2" key="1">
    <citation type="submission" date="2020-10" db="EMBL/GenBank/DDBJ databases">
        <title>Genomic Encyclopedia of Type Strains, Phase IV (KMG-IV): sequencing the most valuable type-strain genomes for metagenomic binning, comparative biology and taxonomic classification.</title>
        <authorList>
            <person name="Goeker M."/>
        </authorList>
    </citation>
    <scope>NUCLEOTIDE SEQUENCE</scope>
    <source>
        <strain evidence="2">DSM 13886</strain>
    </source>
</reference>
<sequence length="1033" mass="111515">MNSIINFVMKNKLAVWLLTLIITATGIYSATKMNLETIPDITIPIVSVTTVYPGATPDQVVNELSEPLEKAVKSLNGVTSVSSTSYQNASSLQIEYSFGTDMKQAEEDVNEALKNITLPENAMDPSVGRININAFPVLALSVSDSKADLEQLTIKVQDALVPELEGINGVSSVAVSGQQIEEVILSFDQEKLAAHNLDENTVKQIVKGSDVTMPLGLFQFNEEEQSVVIDGNITTVEDLKNILIPVMPAMNAGSTVPPGPHVENNSAALQLPSVKLGEIATIEHVGKAESISRMNGNEAIAVQVVKSQNANTVTVVDEVKELMTQFEKENDGVKISTTLDQGKPIQQSVDTMINKALFGALFAVIIIMLFLRNFKSTLISIVSIPMSLLIAIMLLKQMDITLNMMTLGAMTVAIARVIDDSIVVVENIFRRMNLSTEKLKGKELVREATKEMFKPIMSSTLVTIAVFLPIGLVSGMVGELFLPFALTIVFALLASLVVAITIVPMLAHSLFNKQLYSTTSSHKEKTSKMANFYKKALNWTLDHKLITTIISIVLLVGSLFLAPIVGVSFLPDEEQKTMYITYTPEPGETLSTVNSTVELAEEYLLDLKDVDVVQASVGGENPMAPGASNGALLFVTFDDDTVEFTKVKEETVIELKKLSTKGEWKSQDFSASGSSNAVNYYVYGNNLNDIQPIVEDIEKVMNNNNDLKNVKTSLATNYKEYTLVANQKKLTQYGLTAAQVGMVLYPNNKQEVLTKIEEDNKVIEVLINEEKKEHKTIDDLLKEKVQSPLGIEIAISELVDVKDGTTSDTISRKDGKLFASVSAEITTKDVAKTSSAIQSKVDELDIPSNVTVSTAGVTEDIAEAFTQLGLAMVAAVAIVYLILVVTFGGGLAPLAILFSLPFIVIGALVGLWIAGETISVSAMIGLLMLIGIVVTNAIVLIDRVINKEKEGLTTRDAILEAGSTRLRPILMTALATIGALIPLAIGAEGSGLISKGLGVTVIGGLTSSTLLTLIFVPIVYEFLGKFRKNKKAA</sequence>
<dbReference type="EMBL" id="JADBEL010000005">
    <property type="protein sequence ID" value="MBE1554322.1"/>
    <property type="molecule type" value="Genomic_DNA"/>
</dbReference>
<feature type="transmembrane region" description="Helical" evidence="1">
    <location>
        <begin position="545"/>
        <end position="570"/>
    </location>
</feature>
<feature type="transmembrane region" description="Helical" evidence="1">
    <location>
        <begin position="894"/>
        <end position="914"/>
    </location>
</feature>
<proteinExistence type="predicted"/>
<feature type="transmembrane region" description="Helical" evidence="1">
    <location>
        <begin position="920"/>
        <end position="945"/>
    </location>
</feature>
<dbReference type="SUPFAM" id="SSF82714">
    <property type="entry name" value="Multidrug efflux transporter AcrB TolC docking domain, DN and DC subdomains"/>
    <property type="match status" value="2"/>
</dbReference>
<evidence type="ECO:0000313" key="2">
    <source>
        <dbReference type="EMBL" id="MBE1554322.1"/>
    </source>
</evidence>
<evidence type="ECO:0000313" key="3">
    <source>
        <dbReference type="Proteomes" id="UP000658225"/>
    </source>
</evidence>
<keyword evidence="3" id="KW-1185">Reference proteome</keyword>
<dbReference type="PANTHER" id="PTHR32063:SF0">
    <property type="entry name" value="SWARMING MOTILITY PROTEIN SWRC"/>
    <property type="match status" value="1"/>
</dbReference>
<keyword evidence="1" id="KW-0472">Membrane</keyword>
<comment type="caution">
    <text evidence="2">The sequence shown here is derived from an EMBL/GenBank/DDBJ whole genome shotgun (WGS) entry which is preliminary data.</text>
</comment>
<keyword evidence="1" id="KW-0812">Transmembrane</keyword>
<feature type="transmembrane region" description="Helical" evidence="1">
    <location>
        <begin position="407"/>
        <end position="429"/>
    </location>
</feature>
<dbReference type="InterPro" id="IPR001036">
    <property type="entry name" value="Acrflvin-R"/>
</dbReference>
<name>A0A927MJX2_9BACL</name>
<dbReference type="SUPFAM" id="SSF82693">
    <property type="entry name" value="Multidrug efflux transporter AcrB pore domain, PN1, PN2, PC1 and PC2 subdomains"/>
    <property type="match status" value="2"/>
</dbReference>
<dbReference type="GO" id="GO:0042910">
    <property type="term" value="F:xenobiotic transmembrane transporter activity"/>
    <property type="evidence" value="ECO:0007669"/>
    <property type="project" value="TreeGrafter"/>
</dbReference>
<dbReference type="PANTHER" id="PTHR32063">
    <property type="match status" value="1"/>
</dbReference>